<sequence>MHFILTTLKVVYVLTTQSPEEKDDETLVQAQDMIKWENDDYICRGHILNALSDALFDVYQNSEMAKELWDALHAKYLIDDATSKKFLNCGKPGHIKRDCRALKRQKIGGKPGASEANNSKFVAVISEINVLKDDGDWWINSGAMRHVGNDKKFFTDYDSVEDGTFLYMENSSTAPMKRKGKVDLEFTSGKTLMLTDVYHVPDVRKNLEFGSLLNKHGFKEDNEPIQVSNEDNEPMEHVELRSKRARKEKTFRSDFVVYLVEDEMDSILGNEYMGSSCYSGYPPVLEGYTDASWTTERNDHFSTSG</sequence>
<evidence type="ECO:0000259" key="3">
    <source>
        <dbReference type="PROSITE" id="PS50158"/>
    </source>
</evidence>
<keyword evidence="2" id="KW-0732">Signal</keyword>
<feature type="signal peptide" evidence="2">
    <location>
        <begin position="1"/>
        <end position="15"/>
    </location>
</feature>
<name>A0A7J0FQT4_9ERIC</name>
<comment type="caution">
    <text evidence="4">The sequence shown here is derived from an EMBL/GenBank/DDBJ whole genome shotgun (WGS) entry which is preliminary data.</text>
</comment>
<dbReference type="InterPro" id="IPR001878">
    <property type="entry name" value="Znf_CCHC"/>
</dbReference>
<gene>
    <name evidence="4" type="ORF">Acr_14g0007180</name>
</gene>
<dbReference type="GO" id="GO:0003676">
    <property type="term" value="F:nucleic acid binding"/>
    <property type="evidence" value="ECO:0007669"/>
    <property type="project" value="InterPro"/>
</dbReference>
<dbReference type="OrthoDB" id="1653584at2759"/>
<accession>A0A7J0FQT4</accession>
<feature type="chain" id="PRO_5029493892" description="CCHC-type domain-containing protein" evidence="2">
    <location>
        <begin position="16"/>
        <end position="305"/>
    </location>
</feature>
<evidence type="ECO:0000256" key="2">
    <source>
        <dbReference type="SAM" id="SignalP"/>
    </source>
</evidence>
<evidence type="ECO:0000256" key="1">
    <source>
        <dbReference type="PROSITE-ProRule" id="PRU00047"/>
    </source>
</evidence>
<feature type="domain" description="CCHC-type" evidence="3">
    <location>
        <begin position="88"/>
        <end position="100"/>
    </location>
</feature>
<protein>
    <recommendedName>
        <fullName evidence="3">CCHC-type domain-containing protein</fullName>
    </recommendedName>
</protein>
<dbReference type="AlphaFoldDB" id="A0A7J0FQT4"/>
<dbReference type="Proteomes" id="UP000585474">
    <property type="component" value="Unassembled WGS sequence"/>
</dbReference>
<dbReference type="GO" id="GO:0008270">
    <property type="term" value="F:zinc ion binding"/>
    <property type="evidence" value="ECO:0007669"/>
    <property type="project" value="UniProtKB-KW"/>
</dbReference>
<keyword evidence="1" id="KW-0862">Zinc</keyword>
<dbReference type="PROSITE" id="PS50158">
    <property type="entry name" value="ZF_CCHC"/>
    <property type="match status" value="1"/>
</dbReference>
<proteinExistence type="predicted"/>
<evidence type="ECO:0000313" key="5">
    <source>
        <dbReference type="Proteomes" id="UP000585474"/>
    </source>
</evidence>
<reference evidence="4 5" key="1">
    <citation type="submission" date="2019-07" db="EMBL/GenBank/DDBJ databases">
        <title>De Novo Assembly of kiwifruit Actinidia rufa.</title>
        <authorList>
            <person name="Sugita-Konishi S."/>
            <person name="Sato K."/>
            <person name="Mori E."/>
            <person name="Abe Y."/>
            <person name="Kisaki G."/>
            <person name="Hamano K."/>
            <person name="Suezawa K."/>
            <person name="Otani M."/>
            <person name="Fukuda T."/>
            <person name="Manabe T."/>
            <person name="Gomi K."/>
            <person name="Tabuchi M."/>
            <person name="Akimitsu K."/>
            <person name="Kataoka I."/>
        </authorList>
    </citation>
    <scope>NUCLEOTIDE SEQUENCE [LARGE SCALE GENOMIC DNA]</scope>
    <source>
        <strain evidence="5">cv. Fuchu</strain>
    </source>
</reference>
<keyword evidence="5" id="KW-1185">Reference proteome</keyword>
<dbReference type="PANTHER" id="PTHR47592">
    <property type="entry name" value="PBF68 PROTEIN"/>
    <property type="match status" value="1"/>
</dbReference>
<dbReference type="Pfam" id="PF14223">
    <property type="entry name" value="Retrotran_gag_2"/>
    <property type="match status" value="1"/>
</dbReference>
<evidence type="ECO:0000313" key="4">
    <source>
        <dbReference type="EMBL" id="GFZ01083.1"/>
    </source>
</evidence>
<keyword evidence="1" id="KW-0863">Zinc-finger</keyword>
<dbReference type="InterPro" id="IPR054722">
    <property type="entry name" value="PolX-like_BBD"/>
</dbReference>
<dbReference type="Pfam" id="PF00098">
    <property type="entry name" value="zf-CCHC"/>
    <property type="match status" value="1"/>
</dbReference>
<dbReference type="Pfam" id="PF22936">
    <property type="entry name" value="Pol_BBD"/>
    <property type="match status" value="1"/>
</dbReference>
<organism evidence="4 5">
    <name type="scientific">Actinidia rufa</name>
    <dbReference type="NCBI Taxonomy" id="165716"/>
    <lineage>
        <taxon>Eukaryota</taxon>
        <taxon>Viridiplantae</taxon>
        <taxon>Streptophyta</taxon>
        <taxon>Embryophyta</taxon>
        <taxon>Tracheophyta</taxon>
        <taxon>Spermatophyta</taxon>
        <taxon>Magnoliopsida</taxon>
        <taxon>eudicotyledons</taxon>
        <taxon>Gunneridae</taxon>
        <taxon>Pentapetalae</taxon>
        <taxon>asterids</taxon>
        <taxon>Ericales</taxon>
        <taxon>Actinidiaceae</taxon>
        <taxon>Actinidia</taxon>
    </lineage>
</organism>
<dbReference type="EMBL" id="BJWL01000014">
    <property type="protein sequence ID" value="GFZ01083.1"/>
    <property type="molecule type" value="Genomic_DNA"/>
</dbReference>
<keyword evidence="1" id="KW-0479">Metal-binding</keyword>